<evidence type="ECO:0000256" key="1">
    <source>
        <dbReference type="SAM" id="Phobius"/>
    </source>
</evidence>
<feature type="transmembrane region" description="Helical" evidence="1">
    <location>
        <begin position="6"/>
        <end position="21"/>
    </location>
</feature>
<feature type="transmembrane region" description="Helical" evidence="1">
    <location>
        <begin position="91"/>
        <end position="109"/>
    </location>
</feature>
<evidence type="ECO:0000313" key="2">
    <source>
        <dbReference type="EMBL" id="OCS83056.1"/>
    </source>
</evidence>
<dbReference type="OrthoDB" id="2881422at2"/>
<keyword evidence="1" id="KW-1133">Transmembrane helix</keyword>
<dbReference type="Proteomes" id="UP000093199">
    <property type="component" value="Unassembled WGS sequence"/>
</dbReference>
<evidence type="ECO:0008006" key="4">
    <source>
        <dbReference type="Google" id="ProtNLM"/>
    </source>
</evidence>
<name>A0A1C0Y7B7_9BACL</name>
<keyword evidence="1" id="KW-0472">Membrane</keyword>
<dbReference type="RefSeq" id="WP_066548081.1">
    <property type="nucleotide sequence ID" value="NZ_MASJ01000039.1"/>
</dbReference>
<dbReference type="EMBL" id="MASJ01000039">
    <property type="protein sequence ID" value="OCS83056.1"/>
    <property type="molecule type" value="Genomic_DNA"/>
</dbReference>
<sequence>MSVVWFLLLWGFVGYMLYTKWQRMRGFERKRTIAAMKEPRFIFSVGFLFGGFFLTSVAGIFQSGIVYLIGMLCMVIGAVVLAVLNWRKNRSFSYFLLAIVGLVSFVTLFG</sequence>
<dbReference type="STRING" id="33978.A6M13_06545"/>
<accession>A0A1C0Y7B7</accession>
<evidence type="ECO:0000313" key="3">
    <source>
        <dbReference type="Proteomes" id="UP000093199"/>
    </source>
</evidence>
<feature type="transmembrane region" description="Helical" evidence="1">
    <location>
        <begin position="41"/>
        <end position="59"/>
    </location>
</feature>
<feature type="transmembrane region" description="Helical" evidence="1">
    <location>
        <begin position="65"/>
        <end position="84"/>
    </location>
</feature>
<proteinExistence type="predicted"/>
<comment type="caution">
    <text evidence="2">The sequence shown here is derived from an EMBL/GenBank/DDBJ whole genome shotgun (WGS) entry which is preliminary data.</text>
</comment>
<organism evidence="2 3">
    <name type="scientific">Caryophanon tenue</name>
    <dbReference type="NCBI Taxonomy" id="33978"/>
    <lineage>
        <taxon>Bacteria</taxon>
        <taxon>Bacillati</taxon>
        <taxon>Bacillota</taxon>
        <taxon>Bacilli</taxon>
        <taxon>Bacillales</taxon>
        <taxon>Caryophanaceae</taxon>
        <taxon>Caryophanon</taxon>
    </lineage>
</organism>
<keyword evidence="1" id="KW-0812">Transmembrane</keyword>
<gene>
    <name evidence="2" type="ORF">A6M13_06545</name>
</gene>
<keyword evidence="3" id="KW-1185">Reference proteome</keyword>
<dbReference type="AlphaFoldDB" id="A0A1C0Y7B7"/>
<protein>
    <recommendedName>
        <fullName evidence="4">DUF3325 domain-containing protein</fullName>
    </recommendedName>
</protein>
<reference evidence="2 3" key="1">
    <citation type="submission" date="2016-07" db="EMBL/GenBank/DDBJ databases">
        <title>Caryophanon tenue genome sequencing.</title>
        <authorList>
            <person name="Verma A."/>
            <person name="Pal Y."/>
            <person name="Krishnamurthi S."/>
        </authorList>
    </citation>
    <scope>NUCLEOTIDE SEQUENCE [LARGE SCALE GENOMIC DNA]</scope>
    <source>
        <strain evidence="2 3">DSM 14152</strain>
    </source>
</reference>